<gene>
    <name evidence="1" type="ORF">BOKJ2_LOCUS14292</name>
</gene>
<evidence type="ECO:0000313" key="2">
    <source>
        <dbReference type="Proteomes" id="UP000614601"/>
    </source>
</evidence>
<comment type="caution">
    <text evidence="1">The sequence shown here is derived from an EMBL/GenBank/DDBJ whole genome shotgun (WGS) entry which is preliminary data.</text>
</comment>
<dbReference type="SUPFAM" id="SSF50978">
    <property type="entry name" value="WD40 repeat-like"/>
    <property type="match status" value="1"/>
</dbReference>
<dbReference type="Proteomes" id="UP000614601">
    <property type="component" value="Unassembled WGS sequence"/>
</dbReference>
<dbReference type="InterPro" id="IPR036322">
    <property type="entry name" value="WD40_repeat_dom_sf"/>
</dbReference>
<accession>A0A811LQZ3</accession>
<name>A0A811LQZ3_9BILA</name>
<evidence type="ECO:0008006" key="3">
    <source>
        <dbReference type="Google" id="ProtNLM"/>
    </source>
</evidence>
<keyword evidence="2" id="KW-1185">Reference proteome</keyword>
<sequence>MSDIVYLTMWTFAEQLPPESWDRVVYHMTSMDDMCSLAVVNKYFYKIVNTDFKQLCYDHIVYRLENECWAYALSQFGSRAYIALFSNVHMFWQHAVCCPFTGKVALKLENGYVVLSNIDFGLKQFTLLDFTPYTDTITRVNMINRGQQLLVYTPTVVLIYDLRTMKVTSHYELGYNYGYQIIRQSGTVLDLYTEKEFEIDARHPNGNIHYINRYDTPKYLAVQTTDKKLVIINKETGERQQVCEWTQDMNVYVISENNSIVVKGGIDYRILAENFGCLVYSITRRKFVFDRSDDRLWYLFTSNTLFHRMTKTFLVYNKQIDEWVEVKTGSQLDLDKRNNFDCFSSFVPIPTFIVMEKTIEKHFITQKFFLKFKKDKVHVKTFNPEIKWTASFGLINAAENDNHPIKKLSQMPFPISKENTDFYHWFAELYTVNENVPLFDTRSGETKENFNFYPSK</sequence>
<proteinExistence type="predicted"/>
<evidence type="ECO:0000313" key="1">
    <source>
        <dbReference type="EMBL" id="CAD5230739.1"/>
    </source>
</evidence>
<dbReference type="Proteomes" id="UP000783686">
    <property type="component" value="Unassembled WGS sequence"/>
</dbReference>
<dbReference type="AlphaFoldDB" id="A0A811LQZ3"/>
<protein>
    <recommendedName>
        <fullName evidence="3">F-box domain-containing protein</fullName>
    </recommendedName>
</protein>
<organism evidence="1 2">
    <name type="scientific">Bursaphelenchus okinawaensis</name>
    <dbReference type="NCBI Taxonomy" id="465554"/>
    <lineage>
        <taxon>Eukaryota</taxon>
        <taxon>Metazoa</taxon>
        <taxon>Ecdysozoa</taxon>
        <taxon>Nematoda</taxon>
        <taxon>Chromadorea</taxon>
        <taxon>Rhabditida</taxon>
        <taxon>Tylenchina</taxon>
        <taxon>Tylenchomorpha</taxon>
        <taxon>Aphelenchoidea</taxon>
        <taxon>Aphelenchoididae</taxon>
        <taxon>Bursaphelenchus</taxon>
    </lineage>
</organism>
<dbReference type="EMBL" id="CAJFCW020000006">
    <property type="protein sequence ID" value="CAG9127913.1"/>
    <property type="molecule type" value="Genomic_DNA"/>
</dbReference>
<dbReference type="EMBL" id="CAJFDH010000006">
    <property type="protein sequence ID" value="CAD5230739.1"/>
    <property type="molecule type" value="Genomic_DNA"/>
</dbReference>
<reference evidence="1" key="1">
    <citation type="submission" date="2020-09" db="EMBL/GenBank/DDBJ databases">
        <authorList>
            <person name="Kikuchi T."/>
        </authorList>
    </citation>
    <scope>NUCLEOTIDE SEQUENCE</scope>
    <source>
        <strain evidence="1">SH1</strain>
    </source>
</reference>